<organism evidence="2">
    <name type="scientific">mine drainage metagenome</name>
    <dbReference type="NCBI Taxonomy" id="410659"/>
    <lineage>
        <taxon>unclassified sequences</taxon>
        <taxon>metagenomes</taxon>
        <taxon>ecological metagenomes</taxon>
    </lineage>
</organism>
<reference evidence="2" key="1">
    <citation type="submission" date="2013-08" db="EMBL/GenBank/DDBJ databases">
        <authorList>
            <person name="Mendez C."/>
            <person name="Richter M."/>
            <person name="Ferrer M."/>
            <person name="Sanchez J."/>
        </authorList>
    </citation>
    <scope>NUCLEOTIDE SEQUENCE</scope>
</reference>
<dbReference type="EMBL" id="AUZX01013565">
    <property type="protein sequence ID" value="EQD35247.1"/>
    <property type="molecule type" value="Genomic_DNA"/>
</dbReference>
<dbReference type="SUPFAM" id="SSF109854">
    <property type="entry name" value="DinB/YfiT-like putative metalloenzymes"/>
    <property type="match status" value="1"/>
</dbReference>
<dbReference type="Pfam" id="PF12867">
    <property type="entry name" value="DinB_2"/>
    <property type="match status" value="1"/>
</dbReference>
<sequence length="133" mass="15389">TSDDLDAFPVPGTWSIRQIILHIMDCDLIASDRMKRIIAEENPTLIGFDESAFARNLFYTHLDAAIAADIFLKNRTLTAEILRRLPDDAFKRIGTHNQRGRITLGEMLQMYVRHLDHHLKFIKHKRQLLGKPL</sequence>
<dbReference type="InterPro" id="IPR034660">
    <property type="entry name" value="DinB/YfiT-like"/>
</dbReference>
<accession>T0YTQ0</accession>
<evidence type="ECO:0000259" key="1">
    <source>
        <dbReference type="Pfam" id="PF12867"/>
    </source>
</evidence>
<feature type="non-terminal residue" evidence="2">
    <location>
        <position position="1"/>
    </location>
</feature>
<feature type="domain" description="DinB-like" evidence="1">
    <location>
        <begin position="3"/>
        <end position="122"/>
    </location>
</feature>
<reference evidence="2" key="2">
    <citation type="journal article" date="2014" name="ISME J.">
        <title>Microbial stratification in low pH oxic and suboxic macroscopic growths along an acid mine drainage.</title>
        <authorList>
            <person name="Mendez-Garcia C."/>
            <person name="Mesa V."/>
            <person name="Sprenger R.R."/>
            <person name="Richter M."/>
            <person name="Diez M.S."/>
            <person name="Solano J."/>
            <person name="Bargiela R."/>
            <person name="Golyshina O.V."/>
            <person name="Manteca A."/>
            <person name="Ramos J.L."/>
            <person name="Gallego J.R."/>
            <person name="Llorente I."/>
            <person name="Martins Dos Santos V.A."/>
            <person name="Jensen O.N."/>
            <person name="Pelaez A.I."/>
            <person name="Sanchez J."/>
            <person name="Ferrer M."/>
        </authorList>
    </citation>
    <scope>NUCLEOTIDE SEQUENCE</scope>
</reference>
<keyword evidence="2" id="KW-0378">Hydrolase</keyword>
<evidence type="ECO:0000313" key="2">
    <source>
        <dbReference type="EMBL" id="EQD35247.1"/>
    </source>
</evidence>
<dbReference type="InterPro" id="IPR024775">
    <property type="entry name" value="DinB-like"/>
</dbReference>
<dbReference type="AlphaFoldDB" id="T0YTQ0"/>
<comment type="caution">
    <text evidence="2">The sequence shown here is derived from an EMBL/GenBank/DDBJ whole genome shotgun (WGS) entry which is preliminary data.</text>
</comment>
<protein>
    <submittedName>
        <fullName evidence="2">Metal-dependent hydrolase</fullName>
    </submittedName>
</protein>
<dbReference type="GO" id="GO:0016787">
    <property type="term" value="F:hydrolase activity"/>
    <property type="evidence" value="ECO:0007669"/>
    <property type="project" value="UniProtKB-KW"/>
</dbReference>
<proteinExistence type="predicted"/>
<dbReference type="Gene3D" id="1.20.120.450">
    <property type="entry name" value="dinb family like domain"/>
    <property type="match status" value="1"/>
</dbReference>
<gene>
    <name evidence="2" type="ORF">B1A_18388</name>
</gene>
<name>T0YTQ0_9ZZZZ</name>